<reference evidence="3 4" key="1">
    <citation type="submission" date="2018-01" db="EMBL/GenBank/DDBJ databases">
        <title>Harnessing the power of phylogenomics to disentangle the directionality and signatures of interkingdom host jumping in the parasitic fungal genus Tolypocladium.</title>
        <authorList>
            <person name="Quandt C.A."/>
            <person name="Patterson W."/>
            <person name="Spatafora J.W."/>
        </authorList>
    </citation>
    <scope>NUCLEOTIDE SEQUENCE [LARGE SCALE GENOMIC DNA]</scope>
    <source>
        <strain evidence="3 4">NRBC 100945</strain>
    </source>
</reference>
<dbReference type="AlphaFoldDB" id="A0A2S4L032"/>
<dbReference type="Pfam" id="PF08592">
    <property type="entry name" value="Anthrone_oxy"/>
    <property type="match status" value="1"/>
</dbReference>
<accession>A0A2S4L032</accession>
<dbReference type="InterPro" id="IPR016181">
    <property type="entry name" value="Acyl_CoA_acyltransferase"/>
</dbReference>
<dbReference type="SUPFAM" id="SSF55729">
    <property type="entry name" value="Acyl-CoA N-acyltransferases (Nat)"/>
    <property type="match status" value="1"/>
</dbReference>
<dbReference type="InterPro" id="IPR051531">
    <property type="entry name" value="N-acetyltransferase"/>
</dbReference>
<keyword evidence="4" id="KW-1185">Reference proteome</keyword>
<dbReference type="Pfam" id="PF13302">
    <property type="entry name" value="Acetyltransf_3"/>
    <property type="match status" value="1"/>
</dbReference>
<protein>
    <recommendedName>
        <fullName evidence="2">N-acetyltransferase domain-containing protein</fullName>
    </recommendedName>
</protein>
<comment type="caution">
    <text evidence="3">The sequence shown here is derived from an EMBL/GenBank/DDBJ whole genome shotgun (WGS) entry which is preliminary data.</text>
</comment>
<dbReference type="GO" id="GO:0016747">
    <property type="term" value="F:acyltransferase activity, transferring groups other than amino-acyl groups"/>
    <property type="evidence" value="ECO:0007669"/>
    <property type="project" value="InterPro"/>
</dbReference>
<name>A0A2S4L032_9HYPO</name>
<dbReference type="InterPro" id="IPR013901">
    <property type="entry name" value="Anthrone_oxy"/>
</dbReference>
<dbReference type="OrthoDB" id="4072826at2759"/>
<feature type="region of interest" description="Disordered" evidence="1">
    <location>
        <begin position="232"/>
        <end position="277"/>
    </location>
</feature>
<evidence type="ECO:0000256" key="1">
    <source>
        <dbReference type="SAM" id="MobiDB-lite"/>
    </source>
</evidence>
<gene>
    <name evidence="3" type="ORF">TPAR_04006</name>
</gene>
<dbReference type="Proteomes" id="UP000237481">
    <property type="component" value="Unassembled WGS sequence"/>
</dbReference>
<organism evidence="3 4">
    <name type="scientific">Tolypocladium paradoxum</name>
    <dbReference type="NCBI Taxonomy" id="94208"/>
    <lineage>
        <taxon>Eukaryota</taxon>
        <taxon>Fungi</taxon>
        <taxon>Dikarya</taxon>
        <taxon>Ascomycota</taxon>
        <taxon>Pezizomycotina</taxon>
        <taxon>Sordariomycetes</taxon>
        <taxon>Hypocreomycetidae</taxon>
        <taxon>Hypocreales</taxon>
        <taxon>Ophiocordycipitaceae</taxon>
        <taxon>Tolypocladium</taxon>
    </lineage>
</organism>
<evidence type="ECO:0000313" key="3">
    <source>
        <dbReference type="EMBL" id="POR35796.1"/>
    </source>
</evidence>
<evidence type="ECO:0000313" key="4">
    <source>
        <dbReference type="Proteomes" id="UP000237481"/>
    </source>
</evidence>
<evidence type="ECO:0000259" key="2">
    <source>
        <dbReference type="Pfam" id="PF13302"/>
    </source>
</evidence>
<dbReference type="EMBL" id="PKSG01000404">
    <property type="protein sequence ID" value="POR35796.1"/>
    <property type="molecule type" value="Genomic_DNA"/>
</dbReference>
<dbReference type="PANTHER" id="PTHR43792">
    <property type="entry name" value="GNAT FAMILY, PUTATIVE (AFU_ORTHOLOGUE AFUA_3G00765)-RELATED-RELATED"/>
    <property type="match status" value="1"/>
</dbReference>
<feature type="domain" description="N-acetyltransferase" evidence="2">
    <location>
        <begin position="35"/>
        <end position="195"/>
    </location>
</feature>
<sequence length="419" mass="45851">MMLAPSPLEWVTVKTTLPAVPYPLLASRPDIRTERLVLRRTLESDLEGWHALRLQPEVMKWTSQGRPDKDLEWSRERFVKRLAPAGDARYEFIICLAETGEMIGTGGCYVVTGQFGWPVIGYMLRREFWGKGYATEFVNGFLEAWWALPRADVDVKVERSTVERAAEDGLARECIVAVTLDSNRASQNVLAKCKLQLVKVWAAADLRDPTQTAVLARICLWDARSISQPHLNRTRWTPRGFHSPPSPPASSDRHGSQVATPSDPSTKPSSRETPDSQLSITGAITTISFISLPAIKAVPEASGQVWTEMYARGASSMPKIGAAVAVSYLYAAYDTHSRGGRWEGFAVAAACVASMVPFTLIVMKGTNDKLHKAAKDGVKGTDPHMASAMNTWGVLNFTRGLLPFAGAILGARALLADAL</sequence>
<dbReference type="InterPro" id="IPR000182">
    <property type="entry name" value="GNAT_dom"/>
</dbReference>
<dbReference type="Gene3D" id="3.40.630.30">
    <property type="match status" value="1"/>
</dbReference>
<dbReference type="PANTHER" id="PTHR43792:SF1">
    <property type="entry name" value="N-ACETYLTRANSFERASE DOMAIN-CONTAINING PROTEIN"/>
    <property type="match status" value="1"/>
</dbReference>
<proteinExistence type="predicted"/>
<feature type="compositionally biased region" description="Polar residues" evidence="1">
    <location>
        <begin position="257"/>
        <end position="268"/>
    </location>
</feature>